<feature type="domain" description="EamA" evidence="2">
    <location>
        <begin position="16"/>
        <end position="148"/>
    </location>
</feature>
<dbReference type="GO" id="GO:0016020">
    <property type="term" value="C:membrane"/>
    <property type="evidence" value="ECO:0007669"/>
    <property type="project" value="InterPro"/>
</dbReference>
<evidence type="ECO:0000313" key="3">
    <source>
        <dbReference type="EMBL" id="EFU67441.1"/>
    </source>
</evidence>
<dbReference type="Pfam" id="PF00892">
    <property type="entry name" value="EamA"/>
    <property type="match status" value="2"/>
</dbReference>
<proteinExistence type="predicted"/>
<evidence type="ECO:0000256" key="1">
    <source>
        <dbReference type="SAM" id="Phobius"/>
    </source>
</evidence>
<evidence type="ECO:0000313" key="4">
    <source>
        <dbReference type="Proteomes" id="UP000032871"/>
    </source>
</evidence>
<reference evidence="3 4" key="1">
    <citation type="submission" date="2010-12" db="EMBL/GenBank/DDBJ databases">
        <authorList>
            <person name="Muzny D."/>
            <person name="Qin X."/>
            <person name="Deng J."/>
            <person name="Jiang H."/>
            <person name="Liu Y."/>
            <person name="Qu J."/>
            <person name="Song X.-Z."/>
            <person name="Zhang L."/>
            <person name="Thornton R."/>
            <person name="Coyle M."/>
            <person name="Francisco L."/>
            <person name="Jackson L."/>
            <person name="Javaid M."/>
            <person name="Korchina V."/>
            <person name="Kovar C."/>
            <person name="Mata R."/>
            <person name="Mathew T."/>
            <person name="Ngo R."/>
            <person name="Nguyen L."/>
            <person name="Nguyen N."/>
            <person name="Okwuonu G."/>
            <person name="Ongeri F."/>
            <person name="Pham C."/>
            <person name="Simmons D."/>
            <person name="Wilczek-Boney K."/>
            <person name="Hale W."/>
            <person name="Jakkamsetti A."/>
            <person name="Pham P."/>
            <person name="Ruth R."/>
            <person name="San Lucas F."/>
            <person name="Warren J."/>
            <person name="Zhang J."/>
            <person name="Zhao Z."/>
            <person name="Zhou C."/>
            <person name="Zhu D."/>
            <person name="Lee S."/>
            <person name="Bess C."/>
            <person name="Blankenburg K."/>
            <person name="Forbes L."/>
            <person name="Fu Q."/>
            <person name="Gubbala S."/>
            <person name="Hirani K."/>
            <person name="Jayaseelan J.C."/>
            <person name="Lara F."/>
            <person name="Munidasa M."/>
            <person name="Palculict T."/>
            <person name="Patil S."/>
            <person name="Pu L.-L."/>
            <person name="Saada N."/>
            <person name="Tang L."/>
            <person name="Weissenberger G."/>
            <person name="Zhu Y."/>
            <person name="Hemphill L."/>
            <person name="Shang Y."/>
            <person name="Youmans B."/>
            <person name="Ayvaz T."/>
            <person name="Ross M."/>
            <person name="Santibanez J."/>
            <person name="Aqrawi P."/>
            <person name="Gross S."/>
            <person name="Joshi V."/>
            <person name="Fowler G."/>
            <person name="Nazareth L."/>
            <person name="Reid J."/>
            <person name="Worley K."/>
            <person name="Petrosino J."/>
            <person name="Highlander S."/>
            <person name="Gibbs R."/>
        </authorList>
    </citation>
    <scope>NUCLEOTIDE SEQUENCE [LARGE SCALE GENOMIC DNA]</scope>
    <source>
        <strain evidence="3 4">ATCC 33393</strain>
    </source>
</reference>
<feature type="transmembrane region" description="Helical" evidence="1">
    <location>
        <begin position="195"/>
        <end position="214"/>
    </location>
</feature>
<dbReference type="Gene3D" id="1.10.3730.20">
    <property type="match status" value="1"/>
</dbReference>
<feature type="transmembrane region" description="Helical" evidence="1">
    <location>
        <begin position="48"/>
        <end position="65"/>
    </location>
</feature>
<dbReference type="PANTHER" id="PTHR22911">
    <property type="entry name" value="ACYL-MALONYL CONDENSING ENZYME-RELATED"/>
    <property type="match status" value="1"/>
</dbReference>
<gene>
    <name evidence="3" type="primary">rhaT</name>
    <name evidence="3" type="ORF">HMPREF9064_1396</name>
</gene>
<name>E6KZ14_9PAST</name>
<protein>
    <submittedName>
        <fullName evidence="3">L-rhamnose-H(+) symporter</fullName>
    </submittedName>
</protein>
<feature type="transmembrane region" description="Helical" evidence="1">
    <location>
        <begin position="254"/>
        <end position="275"/>
    </location>
</feature>
<keyword evidence="1" id="KW-0472">Membrane</keyword>
<feature type="transmembrane region" description="Helical" evidence="1">
    <location>
        <begin position="107"/>
        <end position="126"/>
    </location>
</feature>
<accession>E6KZ14</accession>
<evidence type="ECO:0000259" key="2">
    <source>
        <dbReference type="Pfam" id="PF00892"/>
    </source>
</evidence>
<comment type="caution">
    <text evidence="3">The sequence shown here is derived from an EMBL/GenBank/DDBJ whole genome shotgun (WGS) entry which is preliminary data.</text>
</comment>
<feature type="transmembrane region" description="Helical" evidence="1">
    <location>
        <begin position="77"/>
        <end position="95"/>
    </location>
</feature>
<feature type="transmembrane region" description="Helical" evidence="1">
    <location>
        <begin position="287"/>
        <end position="310"/>
    </location>
</feature>
<keyword evidence="1" id="KW-1133">Transmembrane helix</keyword>
<dbReference type="AlphaFoldDB" id="E6KZ14"/>
<dbReference type="EMBL" id="AEPS01000008">
    <property type="protein sequence ID" value="EFU67441.1"/>
    <property type="molecule type" value="Genomic_DNA"/>
</dbReference>
<keyword evidence="4" id="KW-1185">Reference proteome</keyword>
<feature type="domain" description="EamA" evidence="2">
    <location>
        <begin position="165"/>
        <end position="302"/>
    </location>
</feature>
<dbReference type="SUPFAM" id="SSF103481">
    <property type="entry name" value="Multidrug resistance efflux transporter EmrE"/>
    <property type="match status" value="1"/>
</dbReference>
<dbReference type="InterPro" id="IPR000620">
    <property type="entry name" value="EamA_dom"/>
</dbReference>
<dbReference type="InterPro" id="IPR037185">
    <property type="entry name" value="EmrE-like"/>
</dbReference>
<dbReference type="HOGENOM" id="CLU_074108_1_0_6"/>
<organism evidence="3 4">
    <name type="scientific">Aggregatibacter segnis ATCC 33393</name>
    <dbReference type="NCBI Taxonomy" id="888057"/>
    <lineage>
        <taxon>Bacteria</taxon>
        <taxon>Pseudomonadati</taxon>
        <taxon>Pseudomonadota</taxon>
        <taxon>Gammaproteobacteria</taxon>
        <taxon>Pasteurellales</taxon>
        <taxon>Pasteurellaceae</taxon>
        <taxon>Aggregatibacter</taxon>
    </lineage>
</organism>
<sequence length="317" mass="35068">MQGFFIGKIMKQQPMLGFLFALITAMAWGSLPIALKQVVSTMNVETIVWYRFIVASVVILLLLGYKKALPNISKLGYYSTLVMLGVLGLAGNFFLFNNSLNYIEPSVAQIFIHLSSFGMLICGVVIFKEKLGLHQKIGLILLTIGLGFFFNDRLEIFTGLNIYSTGVFLSISASLIWVAYGMAQKLMLRKFSSQQILLMIYFGCALVFTPFAKFSQVQGLTPISLGCLIYCCLNTLFGYGAYAEALNRWEVSKVSVVITLVPLFTILFAHLAHYIDPTDFAAPELNTISYIGAFIVVCGAILSAIGHKLFPARPKVR</sequence>
<feature type="transmembrane region" description="Helical" evidence="1">
    <location>
        <begin position="162"/>
        <end position="183"/>
    </location>
</feature>
<dbReference type="Proteomes" id="UP000032871">
    <property type="component" value="Unassembled WGS sequence"/>
</dbReference>
<feature type="transmembrane region" description="Helical" evidence="1">
    <location>
        <begin position="220"/>
        <end position="242"/>
    </location>
</feature>
<dbReference type="PANTHER" id="PTHR22911:SF134">
    <property type="entry name" value="DMT FAMILY TRANSPORTER"/>
    <property type="match status" value="1"/>
</dbReference>
<keyword evidence="1" id="KW-0812">Transmembrane</keyword>